<dbReference type="PROSITE" id="PS00723">
    <property type="entry name" value="POLYPRENYL_SYNTHASE_1"/>
    <property type="match status" value="1"/>
</dbReference>
<sequence>MSSLEKRDKFLSIWPSIRDELVAHLEGEKMPKEATEWFKQNLDHNSPGGKLNRGISVVDTVQILKGSDLTEHEYKQAAVLGWCIELLQAYFLVADDMMDQSITRRGQPCWYRVEGVGNIAINDAFMLEAAIYHLLKKHFRPEKYYVDLLELFLETTFQTEMGQLIDLITAPEDSVDLSKFSLDKHHLIVVYKTAYYSFYLPVALAMHMSGVTTEASYKKALDILLPMGEYFQVQDDYLDCYGTPEQIGKIGTDILDNKCSWLINAALAKADQKQRKVLDRENYGVKSADSEARVKEVYRDLGLAQAFDEYEAASYQRINALIETIPEQGGDGLKREVFRAFLKKVYKRQK</sequence>
<dbReference type="SUPFAM" id="SSF48576">
    <property type="entry name" value="Terpenoid synthases"/>
    <property type="match status" value="1"/>
</dbReference>
<dbReference type="GO" id="GO:0004161">
    <property type="term" value="F:dimethylallyltranstransferase activity"/>
    <property type="evidence" value="ECO:0007669"/>
    <property type="project" value="UniProtKB-EC"/>
</dbReference>
<evidence type="ECO:0000313" key="18">
    <source>
        <dbReference type="Proteomes" id="UP000198372"/>
    </source>
</evidence>
<dbReference type="EC" id="2.5.1.10" evidence="5"/>
<proteinExistence type="inferred from homology"/>
<comment type="similarity">
    <text evidence="4 16">Belongs to the FPP/GGPP synthase family.</text>
</comment>
<keyword evidence="9" id="KW-0479">Metal-binding</keyword>
<evidence type="ECO:0000256" key="4">
    <source>
        <dbReference type="ARBA" id="ARBA00006706"/>
    </source>
</evidence>
<evidence type="ECO:0000256" key="16">
    <source>
        <dbReference type="RuleBase" id="RU004466"/>
    </source>
</evidence>
<keyword evidence="8 16" id="KW-0808">Transferase</keyword>
<dbReference type="GO" id="GO:0004337">
    <property type="term" value="F:(2E,6E)-farnesyl diphosphate synthase activity"/>
    <property type="evidence" value="ECO:0007669"/>
    <property type="project" value="UniProtKB-EC"/>
</dbReference>
<evidence type="ECO:0000256" key="3">
    <source>
        <dbReference type="ARBA" id="ARBA00005035"/>
    </source>
</evidence>
<dbReference type="PANTHER" id="PTHR11525">
    <property type="entry name" value="FARNESYL-PYROPHOSPHATE SYNTHETASE"/>
    <property type="match status" value="1"/>
</dbReference>
<organism evidence="17 18">
    <name type="scientific">Microbotryum intermedium</name>
    <dbReference type="NCBI Taxonomy" id="269621"/>
    <lineage>
        <taxon>Eukaryota</taxon>
        <taxon>Fungi</taxon>
        <taxon>Dikarya</taxon>
        <taxon>Basidiomycota</taxon>
        <taxon>Pucciniomycotina</taxon>
        <taxon>Microbotryomycetes</taxon>
        <taxon>Microbotryales</taxon>
        <taxon>Microbotryaceae</taxon>
        <taxon>Microbotryum</taxon>
    </lineage>
</organism>
<dbReference type="STRING" id="269621.A0A238FR25"/>
<dbReference type="Proteomes" id="UP000198372">
    <property type="component" value="Unassembled WGS sequence"/>
</dbReference>
<keyword evidence="18" id="KW-1185">Reference proteome</keyword>
<dbReference type="Pfam" id="PF00348">
    <property type="entry name" value="polyprenyl_synt"/>
    <property type="match status" value="1"/>
</dbReference>
<dbReference type="SFLD" id="SFLDS00005">
    <property type="entry name" value="Isoprenoid_Synthase_Type_I"/>
    <property type="match status" value="1"/>
</dbReference>
<comment type="cofactor">
    <cofactor evidence="1">
        <name>Mg(2+)</name>
        <dbReference type="ChEBI" id="CHEBI:18420"/>
    </cofactor>
</comment>
<evidence type="ECO:0000256" key="12">
    <source>
        <dbReference type="ARBA" id="ARBA00032380"/>
    </source>
</evidence>
<reference evidence="18" key="1">
    <citation type="submission" date="2016-09" db="EMBL/GenBank/DDBJ databases">
        <authorList>
            <person name="Jeantristanb JTB J.-T."/>
            <person name="Ricardo R."/>
        </authorList>
    </citation>
    <scope>NUCLEOTIDE SEQUENCE [LARGE SCALE GENOMIC DNA]</scope>
</reference>
<dbReference type="SFLD" id="SFLDG01017">
    <property type="entry name" value="Polyprenyl_Transferase_Like"/>
    <property type="match status" value="1"/>
</dbReference>
<dbReference type="InterPro" id="IPR033749">
    <property type="entry name" value="Polyprenyl_synt_CS"/>
</dbReference>
<evidence type="ECO:0000256" key="10">
    <source>
        <dbReference type="ARBA" id="ARBA00022842"/>
    </source>
</evidence>
<dbReference type="Gene3D" id="1.10.600.10">
    <property type="entry name" value="Farnesyl Diphosphate Synthase"/>
    <property type="match status" value="1"/>
</dbReference>
<evidence type="ECO:0000256" key="1">
    <source>
        <dbReference type="ARBA" id="ARBA00001946"/>
    </source>
</evidence>
<keyword evidence="7" id="KW-0444">Lipid biosynthesis</keyword>
<dbReference type="EMBL" id="FMSP01000018">
    <property type="protein sequence ID" value="SCV73546.1"/>
    <property type="molecule type" value="Genomic_DNA"/>
</dbReference>
<evidence type="ECO:0000256" key="15">
    <source>
        <dbReference type="ARBA" id="ARBA00032873"/>
    </source>
</evidence>
<dbReference type="GO" id="GO:0005737">
    <property type="term" value="C:cytoplasm"/>
    <property type="evidence" value="ECO:0007669"/>
    <property type="project" value="TreeGrafter"/>
</dbReference>
<dbReference type="CDD" id="cd00685">
    <property type="entry name" value="Trans_IPPS_HT"/>
    <property type="match status" value="1"/>
</dbReference>
<dbReference type="InterPro" id="IPR000092">
    <property type="entry name" value="Polyprenyl_synt"/>
</dbReference>
<dbReference type="FunFam" id="1.10.600.10:FF:000006">
    <property type="entry name" value="Farnesyl pyrophosphate synthase"/>
    <property type="match status" value="1"/>
</dbReference>
<evidence type="ECO:0000256" key="5">
    <source>
        <dbReference type="ARBA" id="ARBA00012439"/>
    </source>
</evidence>
<evidence type="ECO:0000256" key="13">
    <source>
        <dbReference type="ARBA" id="ARBA00032424"/>
    </source>
</evidence>
<gene>
    <name evidence="17" type="ORF">BQ2448_7472</name>
</gene>
<accession>A0A238FR25</accession>
<dbReference type="OrthoDB" id="10257492at2759"/>
<evidence type="ECO:0000256" key="8">
    <source>
        <dbReference type="ARBA" id="ARBA00022679"/>
    </source>
</evidence>
<evidence type="ECO:0000256" key="9">
    <source>
        <dbReference type="ARBA" id="ARBA00022723"/>
    </source>
</evidence>
<comment type="pathway">
    <text evidence="2">Isoprenoid biosynthesis; geranyl diphosphate biosynthesis; geranyl diphosphate from dimethylallyl diphosphate and isopentenyl diphosphate: step 1/1.</text>
</comment>
<evidence type="ECO:0000313" key="17">
    <source>
        <dbReference type="EMBL" id="SCV73546.1"/>
    </source>
</evidence>
<evidence type="ECO:0000256" key="7">
    <source>
        <dbReference type="ARBA" id="ARBA00022516"/>
    </source>
</evidence>
<comment type="pathway">
    <text evidence="3">Isoprenoid biosynthesis; farnesyl diphosphate biosynthesis; farnesyl diphosphate from geranyl diphosphate and isopentenyl diphosphate: step 1/1.</text>
</comment>
<dbReference type="PROSITE" id="PS00444">
    <property type="entry name" value="POLYPRENYL_SYNTHASE_2"/>
    <property type="match status" value="1"/>
</dbReference>
<dbReference type="PANTHER" id="PTHR11525:SF0">
    <property type="entry name" value="FARNESYL PYROPHOSPHATE SYNTHASE"/>
    <property type="match status" value="1"/>
</dbReference>
<protein>
    <recommendedName>
        <fullName evidence="15">(2E,6E)-farnesyl diphosphate synthase</fullName>
        <ecNumber evidence="6">2.5.1.1</ecNumber>
        <ecNumber evidence="5">2.5.1.10</ecNumber>
    </recommendedName>
    <alternativeName>
        <fullName evidence="14">Dimethylallyltranstransferase</fullName>
    </alternativeName>
    <alternativeName>
        <fullName evidence="13">Farnesyl diphosphate synthase</fullName>
    </alternativeName>
    <alternativeName>
        <fullName evidence="12">Geranyltranstransferase</fullName>
    </alternativeName>
</protein>
<dbReference type="AlphaFoldDB" id="A0A238FR25"/>
<dbReference type="GO" id="GO:0045337">
    <property type="term" value="P:farnesyl diphosphate biosynthetic process"/>
    <property type="evidence" value="ECO:0007669"/>
    <property type="project" value="TreeGrafter"/>
</dbReference>
<keyword evidence="11" id="KW-0443">Lipid metabolism</keyword>
<evidence type="ECO:0000256" key="6">
    <source>
        <dbReference type="ARBA" id="ARBA00012833"/>
    </source>
</evidence>
<dbReference type="InterPro" id="IPR039702">
    <property type="entry name" value="FPS1-like"/>
</dbReference>
<dbReference type="InterPro" id="IPR008949">
    <property type="entry name" value="Isoprenoid_synthase_dom_sf"/>
</dbReference>
<name>A0A238FR25_9BASI</name>
<dbReference type="GO" id="GO:0046872">
    <property type="term" value="F:metal ion binding"/>
    <property type="evidence" value="ECO:0007669"/>
    <property type="project" value="UniProtKB-KW"/>
</dbReference>
<evidence type="ECO:0000256" key="11">
    <source>
        <dbReference type="ARBA" id="ARBA00023098"/>
    </source>
</evidence>
<evidence type="ECO:0000256" key="14">
    <source>
        <dbReference type="ARBA" id="ARBA00032448"/>
    </source>
</evidence>
<evidence type="ECO:0000256" key="2">
    <source>
        <dbReference type="ARBA" id="ARBA00004932"/>
    </source>
</evidence>
<keyword evidence="10" id="KW-0460">Magnesium</keyword>
<dbReference type="EC" id="2.5.1.1" evidence="6"/>